<dbReference type="SUPFAM" id="SSF81383">
    <property type="entry name" value="F-box domain"/>
    <property type="match status" value="1"/>
</dbReference>
<dbReference type="PROSITE" id="PS50181">
    <property type="entry name" value="FBOX"/>
    <property type="match status" value="1"/>
</dbReference>
<evidence type="ECO:0000313" key="2">
    <source>
        <dbReference type="EMBL" id="KAJ8652010.1"/>
    </source>
</evidence>
<reference evidence="2 3" key="1">
    <citation type="submission" date="2023-03" db="EMBL/GenBank/DDBJ databases">
        <title>Genome sequence of Lichtheimia ornata CBS 291.66.</title>
        <authorList>
            <person name="Mohabir J.T."/>
            <person name="Shea T.P."/>
            <person name="Kurbessoian T."/>
            <person name="Berby B."/>
            <person name="Fontaine J."/>
            <person name="Livny J."/>
            <person name="Gnirke A."/>
            <person name="Stajich J.E."/>
            <person name="Cuomo C.A."/>
        </authorList>
    </citation>
    <scope>NUCLEOTIDE SEQUENCE [LARGE SCALE GENOMIC DNA]</scope>
    <source>
        <strain evidence="2">CBS 291.66</strain>
    </source>
</reference>
<dbReference type="Proteomes" id="UP001234581">
    <property type="component" value="Unassembled WGS sequence"/>
</dbReference>
<dbReference type="EMBL" id="JARTCD010000124">
    <property type="protein sequence ID" value="KAJ8652010.1"/>
    <property type="molecule type" value="Genomic_DNA"/>
</dbReference>
<evidence type="ECO:0000313" key="3">
    <source>
        <dbReference type="Proteomes" id="UP001234581"/>
    </source>
</evidence>
<dbReference type="GeneID" id="83219754"/>
<dbReference type="PANTHER" id="PTHR38926:SF72">
    <property type="entry name" value="IM:7136021-RELATED"/>
    <property type="match status" value="1"/>
</dbReference>
<dbReference type="CDD" id="cd09917">
    <property type="entry name" value="F-box_SF"/>
    <property type="match status" value="1"/>
</dbReference>
<keyword evidence="3" id="KW-1185">Reference proteome</keyword>
<dbReference type="AlphaFoldDB" id="A0AAD7XRR3"/>
<gene>
    <name evidence="2" type="ORF">O0I10_012380</name>
</gene>
<dbReference type="Gene3D" id="3.80.10.10">
    <property type="entry name" value="Ribonuclease Inhibitor"/>
    <property type="match status" value="2"/>
</dbReference>
<feature type="domain" description="F-box" evidence="1">
    <location>
        <begin position="19"/>
        <end position="67"/>
    </location>
</feature>
<organism evidence="2 3">
    <name type="scientific">Lichtheimia ornata</name>
    <dbReference type="NCBI Taxonomy" id="688661"/>
    <lineage>
        <taxon>Eukaryota</taxon>
        <taxon>Fungi</taxon>
        <taxon>Fungi incertae sedis</taxon>
        <taxon>Mucoromycota</taxon>
        <taxon>Mucoromycotina</taxon>
        <taxon>Mucoromycetes</taxon>
        <taxon>Mucorales</taxon>
        <taxon>Lichtheimiaceae</taxon>
        <taxon>Lichtheimia</taxon>
    </lineage>
</organism>
<evidence type="ECO:0000259" key="1">
    <source>
        <dbReference type="PROSITE" id="PS50181"/>
    </source>
</evidence>
<dbReference type="InterPro" id="IPR032675">
    <property type="entry name" value="LRR_dom_sf"/>
</dbReference>
<comment type="caution">
    <text evidence="2">The sequence shown here is derived from an EMBL/GenBank/DDBJ whole genome shotgun (WGS) entry which is preliminary data.</text>
</comment>
<dbReference type="SUPFAM" id="SSF52047">
    <property type="entry name" value="RNI-like"/>
    <property type="match status" value="2"/>
</dbReference>
<protein>
    <recommendedName>
        <fullName evidence="1">F-box domain-containing protein</fullName>
    </recommendedName>
</protein>
<accession>A0AAD7XRR3</accession>
<dbReference type="InterPro" id="IPR001810">
    <property type="entry name" value="F-box_dom"/>
</dbReference>
<sequence length="563" mass="64261">MLAYLHFLRLRPTTYTKRRNMLGLLPFDQLFDIISRLRRNDVLECMCVSRQWHQAVPDYASECFRQVKLDTKRDDLDYSRLLERVGCYVNVVVFENFPAWKGKASKVASLLPILCPNIHTLHLYHSFIDKRFGTYLGKYLAQLPRFIHLAITRPAGAPSPSSKFIRAILAYSPRLISISLTRDARPGALPRDLSLLHARLSFSISLRHLDMADFFTHIHSLEPVLRNCPNLRSLVVYMGAEDLQQEMAILARWCPRIRHLYFPSKYNKGPIHITPAYYAEDDDDDDDDDDSATTASKAISLRSLWIQCKMAQHFLDQKRIKYLHLDYYSLFGYIPSTPPSSVHTLFRQNSSTLESVDLQFDTETLHTFIKSFVSMGNLKLVRLTFNCLGAGFRDYQAAIAMLEELGGVASSHAGIKSVSLAATFTSLNSALMSVMAQIPHLRQIEVYTPMIDSSLFALLCKHASDLETMKLWGCPLNLTEDMFFLLARKRLHHLHFRSSSLPPSTMSGKGLRYLIDQCEGSLDTMAIMGTIQPDDGGACIDYARRKLGSRFKRSRDRRLRAFI</sequence>
<dbReference type="InterPro" id="IPR036047">
    <property type="entry name" value="F-box-like_dom_sf"/>
</dbReference>
<dbReference type="RefSeq" id="XP_058336924.1">
    <property type="nucleotide sequence ID" value="XM_058492312.1"/>
</dbReference>
<dbReference type="Pfam" id="PF12937">
    <property type="entry name" value="F-box-like"/>
    <property type="match status" value="1"/>
</dbReference>
<proteinExistence type="predicted"/>
<name>A0AAD7XRR3_9FUNG</name>
<dbReference type="PANTHER" id="PTHR38926">
    <property type="entry name" value="F-BOX DOMAIN CONTAINING PROTEIN, EXPRESSED"/>
    <property type="match status" value="1"/>
</dbReference>